<organism evidence="2 3">
    <name type="scientific">Adineta steineri</name>
    <dbReference type="NCBI Taxonomy" id="433720"/>
    <lineage>
        <taxon>Eukaryota</taxon>
        <taxon>Metazoa</taxon>
        <taxon>Spiralia</taxon>
        <taxon>Gnathifera</taxon>
        <taxon>Rotifera</taxon>
        <taxon>Eurotatoria</taxon>
        <taxon>Bdelloidea</taxon>
        <taxon>Adinetida</taxon>
        <taxon>Adinetidae</taxon>
        <taxon>Adineta</taxon>
    </lineage>
</organism>
<protein>
    <submittedName>
        <fullName evidence="2">Uncharacterized protein</fullName>
    </submittedName>
</protein>
<feature type="non-terminal residue" evidence="2">
    <location>
        <position position="1"/>
    </location>
</feature>
<dbReference type="AlphaFoldDB" id="A0A820TBF9"/>
<dbReference type="EMBL" id="CAJOAY010037318">
    <property type="protein sequence ID" value="CAF4463169.1"/>
    <property type="molecule type" value="Genomic_DNA"/>
</dbReference>
<evidence type="ECO:0000313" key="3">
    <source>
        <dbReference type="Proteomes" id="UP000663881"/>
    </source>
</evidence>
<dbReference type="Proteomes" id="UP000663881">
    <property type="component" value="Unassembled WGS sequence"/>
</dbReference>
<proteinExistence type="predicted"/>
<feature type="region of interest" description="Disordered" evidence="1">
    <location>
        <begin position="1"/>
        <end position="35"/>
    </location>
</feature>
<accession>A0A820TBF9</accession>
<sequence length="35" mass="3847">DGSTPEAVGQHHLGTTKFEERKGGTRRGMVHQMPN</sequence>
<name>A0A820TBF9_9BILA</name>
<evidence type="ECO:0000256" key="1">
    <source>
        <dbReference type="SAM" id="MobiDB-lite"/>
    </source>
</evidence>
<evidence type="ECO:0000313" key="2">
    <source>
        <dbReference type="EMBL" id="CAF4463169.1"/>
    </source>
</evidence>
<gene>
    <name evidence="2" type="ORF">OKA104_LOCUS54812</name>
</gene>
<reference evidence="2" key="1">
    <citation type="submission" date="2021-02" db="EMBL/GenBank/DDBJ databases">
        <authorList>
            <person name="Nowell W R."/>
        </authorList>
    </citation>
    <scope>NUCLEOTIDE SEQUENCE</scope>
</reference>
<comment type="caution">
    <text evidence="2">The sequence shown here is derived from an EMBL/GenBank/DDBJ whole genome shotgun (WGS) entry which is preliminary data.</text>
</comment>